<dbReference type="EC" id="3.4.19.12" evidence="3"/>
<dbReference type="Pfam" id="PF00443">
    <property type="entry name" value="UCH"/>
    <property type="match status" value="1"/>
</dbReference>
<dbReference type="InterPro" id="IPR018200">
    <property type="entry name" value="USP_CS"/>
</dbReference>
<dbReference type="Gene3D" id="1.20.58.80">
    <property type="entry name" value="Phosphotransferase system, lactose/cellobiose-type IIA subunit"/>
    <property type="match status" value="1"/>
</dbReference>
<feature type="compositionally biased region" description="Basic and acidic residues" evidence="4">
    <location>
        <begin position="442"/>
        <end position="462"/>
    </location>
</feature>
<dbReference type="InterPro" id="IPR050185">
    <property type="entry name" value="Ub_carboxyl-term_hydrolase"/>
</dbReference>
<dbReference type="Gene3D" id="3.90.70.10">
    <property type="entry name" value="Cysteine proteinases"/>
    <property type="match status" value="1"/>
</dbReference>
<accession>A0AAN7SMW2</accession>
<evidence type="ECO:0000259" key="5">
    <source>
        <dbReference type="PROSITE" id="PS50206"/>
    </source>
</evidence>
<gene>
    <name evidence="7" type="ORF">RN001_015849</name>
</gene>
<dbReference type="PANTHER" id="PTHR21646:SF46">
    <property type="entry name" value="UBIQUITIN CARBOXYL-TERMINAL HYDROLASE"/>
    <property type="match status" value="1"/>
</dbReference>
<evidence type="ECO:0000313" key="8">
    <source>
        <dbReference type="Proteomes" id="UP001353858"/>
    </source>
</evidence>
<dbReference type="SUPFAM" id="SSF52821">
    <property type="entry name" value="Rhodanese/Cell cycle control phosphatase"/>
    <property type="match status" value="1"/>
</dbReference>
<dbReference type="InterPro" id="IPR001394">
    <property type="entry name" value="Peptidase_C19_UCH"/>
</dbReference>
<dbReference type="EMBL" id="JARPUR010000008">
    <property type="protein sequence ID" value="KAK4871725.1"/>
    <property type="molecule type" value="Genomic_DNA"/>
</dbReference>
<evidence type="ECO:0000313" key="7">
    <source>
        <dbReference type="EMBL" id="KAK4871725.1"/>
    </source>
</evidence>
<dbReference type="SUPFAM" id="SSF140856">
    <property type="entry name" value="USP8 N-terminal domain-like"/>
    <property type="match status" value="1"/>
</dbReference>
<dbReference type="GO" id="GO:0004843">
    <property type="term" value="F:cysteine-type deubiquitinase activity"/>
    <property type="evidence" value="ECO:0007669"/>
    <property type="project" value="UniProtKB-EC"/>
</dbReference>
<keyword evidence="8" id="KW-1185">Reference proteome</keyword>
<feature type="region of interest" description="Disordered" evidence="4">
    <location>
        <begin position="384"/>
        <end position="422"/>
    </location>
</feature>
<dbReference type="SMART" id="SM00450">
    <property type="entry name" value="RHOD"/>
    <property type="match status" value="1"/>
</dbReference>
<protein>
    <recommendedName>
        <fullName evidence="3">ubiquitinyl hydrolase 1</fullName>
        <ecNumber evidence="3">3.4.19.12</ecNumber>
    </recommendedName>
</protein>
<evidence type="ECO:0000259" key="6">
    <source>
        <dbReference type="PROSITE" id="PS50235"/>
    </source>
</evidence>
<comment type="similarity">
    <text evidence="2">Belongs to the peptidase C19 family.</text>
</comment>
<dbReference type="Gene3D" id="3.40.250.10">
    <property type="entry name" value="Rhodanese-like domain"/>
    <property type="match status" value="1"/>
</dbReference>
<comment type="caution">
    <text evidence="7">The sequence shown here is derived from an EMBL/GenBank/DDBJ whole genome shotgun (WGS) entry which is preliminary data.</text>
</comment>
<dbReference type="PANTHER" id="PTHR21646">
    <property type="entry name" value="UBIQUITIN CARBOXYL-TERMINAL HYDROLASE"/>
    <property type="match status" value="1"/>
</dbReference>
<dbReference type="PROSITE" id="PS00973">
    <property type="entry name" value="USP_2"/>
    <property type="match status" value="1"/>
</dbReference>
<dbReference type="PROSITE" id="PS50206">
    <property type="entry name" value="RHODANESE_3"/>
    <property type="match status" value="1"/>
</dbReference>
<dbReference type="PROSITE" id="PS50235">
    <property type="entry name" value="USP_3"/>
    <property type="match status" value="1"/>
</dbReference>
<evidence type="ECO:0000256" key="4">
    <source>
        <dbReference type="SAM" id="MobiDB-lite"/>
    </source>
</evidence>
<evidence type="ECO:0000256" key="2">
    <source>
        <dbReference type="ARBA" id="ARBA00009085"/>
    </source>
</evidence>
<dbReference type="InterPro" id="IPR028889">
    <property type="entry name" value="USP"/>
</dbReference>
<evidence type="ECO:0000256" key="1">
    <source>
        <dbReference type="ARBA" id="ARBA00000707"/>
    </source>
</evidence>
<dbReference type="InterPro" id="IPR015063">
    <property type="entry name" value="USP8_dimer"/>
</dbReference>
<dbReference type="Pfam" id="PF08969">
    <property type="entry name" value="USP8_dimer"/>
    <property type="match status" value="1"/>
</dbReference>
<comment type="catalytic activity">
    <reaction evidence="1">
        <text>Thiol-dependent hydrolysis of ester, thioester, amide, peptide and isopeptide bonds formed by the C-terminal Gly of ubiquitin (a 76-residue protein attached to proteins as an intracellular targeting signal).</text>
        <dbReference type="EC" id="3.4.19.12"/>
    </reaction>
</comment>
<dbReference type="InterPro" id="IPR038765">
    <property type="entry name" value="Papain-like_cys_pep_sf"/>
</dbReference>
<sequence>MQHFKPLHVAQTLQDLNQITNRNYLTLKKIPRPKDAAKRLYQESQSDPLDEERTYILLSRFLNMYKFLLKISDDRAQVELLLGKEANKATTQLANVKVNLVKRYEEEVTKKSDVEMVFTPAAKVIKSTSVFKSKGNQFISCAELHQALKVFNLLIMDVRDVNEFRQSHIRDVKCINIPEDLIHSGLSAHTLGITLPKESLEQWEKRDSFDVIVLMDWYTSSTNYAASRLDKLRTILLEWDIGRTYNEPPVILNNGYSEWLDMYPTLCTGPNIRYSKANAELDELLNLDTIEYPYDSPPKSFEVKIEVIEPTPAPIIDNIKYESDETQVFVDRKEANAQELSKHEEEFNNIQNKIVNEYDISVLGELKRAERVTAEAIAKLRKEEKELSNQTITSDDKITPSVEVPKPPSPHPPSDSADLTKAQEDQRQRLLDQARQAKKPKLQPESKSVDKPVIDRATKPKNTENNVITASDRKSSLVNPGLTGLVNIKNTCYLNTIIQCLRHIPEIIEFYCNSDYTKEIVRQPPVISKEMGNLIRALWSNNFCVIKPSEFYNKLTILTPSYKDGQHEDCMEFFIQLFTFLSEDCAFEITAKNCWSETELAWYKQHVGKLSYFIETFYYQIKIVQSCPQCCTRNLKYEIENVFYLTIPNYNFYLKDCMAAYLHDTERFVCKKCKKVKTVQKSICRYPQVLVIALKRHVQDGTHNNIPIFKKNDSRCFFPVENFDIDNVCYSLKAVAMHIGTTESGHYTAACFNPISKGWFLFNDDVVTSFDINHSSVGMKAYAFFYSKTKIKSIKAQ</sequence>
<reference evidence="8" key="1">
    <citation type="submission" date="2023-01" db="EMBL/GenBank/DDBJ databases">
        <title>Key to firefly adult light organ development and bioluminescence: homeobox transcription factors regulate luciferase expression and transportation to peroxisome.</title>
        <authorList>
            <person name="Fu X."/>
        </authorList>
    </citation>
    <scope>NUCLEOTIDE SEQUENCE [LARGE SCALE GENOMIC DNA]</scope>
</reference>
<proteinExistence type="inferred from homology"/>
<dbReference type="SUPFAM" id="SSF54001">
    <property type="entry name" value="Cysteine proteinases"/>
    <property type="match status" value="1"/>
</dbReference>
<organism evidence="7 8">
    <name type="scientific">Aquatica leii</name>
    <dbReference type="NCBI Taxonomy" id="1421715"/>
    <lineage>
        <taxon>Eukaryota</taxon>
        <taxon>Metazoa</taxon>
        <taxon>Ecdysozoa</taxon>
        <taxon>Arthropoda</taxon>
        <taxon>Hexapoda</taxon>
        <taxon>Insecta</taxon>
        <taxon>Pterygota</taxon>
        <taxon>Neoptera</taxon>
        <taxon>Endopterygota</taxon>
        <taxon>Coleoptera</taxon>
        <taxon>Polyphaga</taxon>
        <taxon>Elateriformia</taxon>
        <taxon>Elateroidea</taxon>
        <taxon>Lampyridae</taxon>
        <taxon>Luciolinae</taxon>
        <taxon>Aquatica</taxon>
    </lineage>
</organism>
<dbReference type="Pfam" id="PF00581">
    <property type="entry name" value="Rhodanese"/>
    <property type="match status" value="1"/>
</dbReference>
<evidence type="ECO:0000256" key="3">
    <source>
        <dbReference type="ARBA" id="ARBA00012759"/>
    </source>
</evidence>
<feature type="domain" description="Rhodanese" evidence="5">
    <location>
        <begin position="149"/>
        <end position="268"/>
    </location>
</feature>
<dbReference type="Proteomes" id="UP001353858">
    <property type="component" value="Unassembled WGS sequence"/>
</dbReference>
<dbReference type="InterPro" id="IPR001763">
    <property type="entry name" value="Rhodanese-like_dom"/>
</dbReference>
<dbReference type="GO" id="GO:0016579">
    <property type="term" value="P:protein deubiquitination"/>
    <property type="evidence" value="ECO:0007669"/>
    <property type="project" value="InterPro"/>
</dbReference>
<feature type="region of interest" description="Disordered" evidence="4">
    <location>
        <begin position="434"/>
        <end position="466"/>
    </location>
</feature>
<dbReference type="AlphaFoldDB" id="A0AAN7SMW2"/>
<name>A0AAN7SMW2_9COLE</name>
<dbReference type="InterPro" id="IPR036873">
    <property type="entry name" value="Rhodanese-like_dom_sf"/>
</dbReference>
<feature type="domain" description="USP" evidence="6">
    <location>
        <begin position="483"/>
        <end position="789"/>
    </location>
</feature>